<feature type="compositionally biased region" description="Basic and acidic residues" evidence="2">
    <location>
        <begin position="7"/>
        <end position="18"/>
    </location>
</feature>
<feature type="coiled-coil region" evidence="1">
    <location>
        <begin position="202"/>
        <end position="236"/>
    </location>
</feature>
<protein>
    <submittedName>
        <fullName evidence="3">Uncharacterized protein</fullName>
    </submittedName>
</protein>
<name>A0A8K0G0B1_IGNLU</name>
<feature type="compositionally biased region" description="Polar residues" evidence="2">
    <location>
        <begin position="274"/>
        <end position="291"/>
    </location>
</feature>
<keyword evidence="4" id="KW-1185">Reference proteome</keyword>
<dbReference type="Proteomes" id="UP000801492">
    <property type="component" value="Unassembled WGS sequence"/>
</dbReference>
<organism evidence="3 4">
    <name type="scientific">Ignelater luminosus</name>
    <name type="common">Cucubano</name>
    <name type="synonym">Pyrophorus luminosus</name>
    <dbReference type="NCBI Taxonomy" id="2038154"/>
    <lineage>
        <taxon>Eukaryota</taxon>
        <taxon>Metazoa</taxon>
        <taxon>Ecdysozoa</taxon>
        <taxon>Arthropoda</taxon>
        <taxon>Hexapoda</taxon>
        <taxon>Insecta</taxon>
        <taxon>Pterygota</taxon>
        <taxon>Neoptera</taxon>
        <taxon>Endopterygota</taxon>
        <taxon>Coleoptera</taxon>
        <taxon>Polyphaga</taxon>
        <taxon>Elateriformia</taxon>
        <taxon>Elateroidea</taxon>
        <taxon>Elateridae</taxon>
        <taxon>Agrypninae</taxon>
        <taxon>Pyrophorini</taxon>
        <taxon>Ignelater</taxon>
    </lineage>
</organism>
<comment type="caution">
    <text evidence="3">The sequence shown here is derived from an EMBL/GenBank/DDBJ whole genome shotgun (WGS) entry which is preliminary data.</text>
</comment>
<feature type="compositionally biased region" description="Low complexity" evidence="2">
    <location>
        <begin position="342"/>
        <end position="362"/>
    </location>
</feature>
<reference evidence="3" key="1">
    <citation type="submission" date="2019-08" db="EMBL/GenBank/DDBJ databases">
        <title>The genome of the North American firefly Photinus pyralis.</title>
        <authorList>
            <consortium name="Photinus pyralis genome working group"/>
            <person name="Fallon T.R."/>
            <person name="Sander Lower S.E."/>
            <person name="Weng J.-K."/>
        </authorList>
    </citation>
    <scope>NUCLEOTIDE SEQUENCE</scope>
    <source>
        <strain evidence="3">TRF0915ILg1</strain>
        <tissue evidence="3">Whole body</tissue>
    </source>
</reference>
<feature type="compositionally biased region" description="Polar residues" evidence="2">
    <location>
        <begin position="86"/>
        <end position="98"/>
    </location>
</feature>
<evidence type="ECO:0000256" key="1">
    <source>
        <dbReference type="SAM" id="Coils"/>
    </source>
</evidence>
<evidence type="ECO:0000313" key="4">
    <source>
        <dbReference type="Proteomes" id="UP000801492"/>
    </source>
</evidence>
<gene>
    <name evidence="3" type="ORF">ILUMI_25148</name>
</gene>
<dbReference type="EMBL" id="VTPC01090875">
    <property type="protein sequence ID" value="KAF2881024.1"/>
    <property type="molecule type" value="Genomic_DNA"/>
</dbReference>
<feature type="compositionally biased region" description="Low complexity" evidence="2">
    <location>
        <begin position="42"/>
        <end position="76"/>
    </location>
</feature>
<feature type="region of interest" description="Disordered" evidence="2">
    <location>
        <begin position="1"/>
        <end position="116"/>
    </location>
</feature>
<feature type="region of interest" description="Disordered" evidence="2">
    <location>
        <begin position="263"/>
        <end position="362"/>
    </location>
</feature>
<proteinExistence type="predicted"/>
<sequence length="362" mass="39480">MQAVVESKPKLIKDDVKHTGSPGAIRKKKETQDTLQTGVNNTSCSCSKSSTVVSRKSPSMARSSRLLRSRASTPSSVPDSPCSLDSRINSKTSHSVTRSPMRPPRPSLGSPAGYESDDSIKIDRASHGAMVQDIVQMKTMLLKLKRVLNEQADEDFLKKSETLNPFDNQQCLKNGLFNGLSSEGTSTENLSLDDGTNSRMEMAELRRQVLFLQGQLEDKEQALQLLHEKMHKLIVDNETAKSAPASTVASEVCTANAATQTERVRPISAGPSLLQVSPTDGSMGSLVSVNENTRRSRPPTLIETSPSHMNNNNNNNSLRKSHPKLWRQPGEPPSPQRYGPNTSPSSIPRRASSRTRAPSTPS</sequence>
<dbReference type="OrthoDB" id="10046062at2759"/>
<evidence type="ECO:0000256" key="2">
    <source>
        <dbReference type="SAM" id="MobiDB-lite"/>
    </source>
</evidence>
<accession>A0A8K0G0B1</accession>
<keyword evidence="1" id="KW-0175">Coiled coil</keyword>
<dbReference type="AlphaFoldDB" id="A0A8K0G0B1"/>
<evidence type="ECO:0000313" key="3">
    <source>
        <dbReference type="EMBL" id="KAF2881024.1"/>
    </source>
</evidence>